<reference evidence="2" key="1">
    <citation type="submission" date="2017-04" db="EMBL/GenBank/DDBJ databases">
        <title>Function of individual gut microbiota members based on whole genome sequencing of pure cultures obtained from chicken caecum.</title>
        <authorList>
            <person name="Medvecky M."/>
            <person name="Cejkova D."/>
            <person name="Polansky O."/>
            <person name="Karasova D."/>
            <person name="Kubasova T."/>
            <person name="Cizek A."/>
            <person name="Rychlik I."/>
        </authorList>
    </citation>
    <scope>NUCLEOTIDE SEQUENCE [LARGE SCALE GENOMIC DNA]</scope>
    <source>
        <strain evidence="2">An175</strain>
    </source>
</reference>
<dbReference type="AlphaFoldDB" id="A0A1Y4MZC6"/>
<proteinExistence type="predicted"/>
<dbReference type="Proteomes" id="UP000196386">
    <property type="component" value="Unassembled WGS sequence"/>
</dbReference>
<accession>A0A1Y4MZC6</accession>
<sequence length="134" mass="15318">MKTRFDGRVWLDDRGNSRSFFSLETEHLLNIAKMIYSRPEVVIRMMIKDIEKEGYKIERFKPWGVSTEDPVRESIQSITGMTPKEIVDYAFSSPLGQELQSALEARGICLENYLLLCENSIAIPSSINKQVEAA</sequence>
<evidence type="ECO:0000313" key="2">
    <source>
        <dbReference type="Proteomes" id="UP000196386"/>
    </source>
</evidence>
<comment type="caution">
    <text evidence="1">The sequence shown here is derived from an EMBL/GenBank/DDBJ whole genome shotgun (WGS) entry which is preliminary data.</text>
</comment>
<gene>
    <name evidence="1" type="ORF">B5F11_12460</name>
</gene>
<dbReference type="EMBL" id="NFKP01000015">
    <property type="protein sequence ID" value="OUP68736.1"/>
    <property type="molecule type" value="Genomic_DNA"/>
</dbReference>
<organism evidence="1 2">
    <name type="scientific">Anaerotruncus colihominis</name>
    <dbReference type="NCBI Taxonomy" id="169435"/>
    <lineage>
        <taxon>Bacteria</taxon>
        <taxon>Bacillati</taxon>
        <taxon>Bacillota</taxon>
        <taxon>Clostridia</taxon>
        <taxon>Eubacteriales</taxon>
        <taxon>Oscillospiraceae</taxon>
        <taxon>Anaerotruncus</taxon>
    </lineage>
</organism>
<evidence type="ECO:0000313" key="1">
    <source>
        <dbReference type="EMBL" id="OUP68736.1"/>
    </source>
</evidence>
<name>A0A1Y4MZC6_9FIRM</name>
<protein>
    <submittedName>
        <fullName evidence="1">Uncharacterized protein</fullName>
    </submittedName>
</protein>
<dbReference type="RefSeq" id="WP_087301862.1">
    <property type="nucleotide sequence ID" value="NZ_NFKP01000015.1"/>
</dbReference>